<feature type="transmembrane region" description="Helical" evidence="9">
    <location>
        <begin position="128"/>
        <end position="153"/>
    </location>
</feature>
<evidence type="ECO:0000256" key="3">
    <source>
        <dbReference type="ARBA" id="ARBA00022475"/>
    </source>
</evidence>
<organism evidence="10 11">
    <name type="scientific">Desulfosporosinus lacus DSM 15449</name>
    <dbReference type="NCBI Taxonomy" id="1121420"/>
    <lineage>
        <taxon>Bacteria</taxon>
        <taxon>Bacillati</taxon>
        <taxon>Bacillota</taxon>
        <taxon>Clostridia</taxon>
        <taxon>Eubacteriales</taxon>
        <taxon>Desulfitobacteriaceae</taxon>
        <taxon>Desulfosporosinus</taxon>
    </lineage>
</organism>
<evidence type="ECO:0000256" key="9">
    <source>
        <dbReference type="SAM" id="Phobius"/>
    </source>
</evidence>
<dbReference type="EMBL" id="FQXJ01000006">
    <property type="protein sequence ID" value="SHH98868.1"/>
    <property type="molecule type" value="Genomic_DNA"/>
</dbReference>
<sequence>MKKTLQTIIHGPWAYWIGAIILGLLNILVLIVRRQPWGVTWNIEIWAEWIGTNLGVLSDRGFTFEGLMAASGTYLNLGLLLGAFWATLVASQVRFRPIRDKKFFFSALIGGLLMGYGARIAYGCNVGALLNGIASSSLTGWIFAFAVFLGTWLGSKLLLKYLM</sequence>
<reference evidence="11" key="1">
    <citation type="submission" date="2016-11" db="EMBL/GenBank/DDBJ databases">
        <authorList>
            <person name="Varghese N."/>
            <person name="Submissions S."/>
        </authorList>
    </citation>
    <scope>NUCLEOTIDE SEQUENCE [LARGE SCALE GENOMIC DNA]</scope>
    <source>
        <strain evidence="11">DSM 15449</strain>
    </source>
</reference>
<dbReference type="OrthoDB" id="9794165at2"/>
<evidence type="ECO:0000256" key="6">
    <source>
        <dbReference type="ARBA" id="ARBA00022989"/>
    </source>
</evidence>
<proteinExistence type="inferred from homology"/>
<gene>
    <name evidence="10" type="ORF">SAMN02746098_02004</name>
</gene>
<dbReference type="AlphaFoldDB" id="A0A1M5XH53"/>
<protein>
    <submittedName>
        <fullName evidence="10">Uncharacterized protein</fullName>
    </submittedName>
</protein>
<evidence type="ECO:0000256" key="2">
    <source>
        <dbReference type="ARBA" id="ARBA00022448"/>
    </source>
</evidence>
<feature type="transmembrane region" description="Helical" evidence="9">
    <location>
        <begin position="12"/>
        <end position="32"/>
    </location>
</feature>
<dbReference type="GO" id="GO:0005886">
    <property type="term" value="C:plasma membrane"/>
    <property type="evidence" value="ECO:0007669"/>
    <property type="project" value="UniProtKB-SubCell"/>
</dbReference>
<comment type="similarity">
    <text evidence="8">Belongs to the TsuA/YedE (TC 9.B.102) family.</text>
</comment>
<feature type="transmembrane region" description="Helical" evidence="9">
    <location>
        <begin position="73"/>
        <end position="91"/>
    </location>
</feature>
<dbReference type="InterPro" id="IPR007272">
    <property type="entry name" value="Sulf_transp_TsuA/YedE"/>
</dbReference>
<keyword evidence="3" id="KW-1003">Cell membrane</keyword>
<evidence type="ECO:0000256" key="5">
    <source>
        <dbReference type="ARBA" id="ARBA00022692"/>
    </source>
</evidence>
<name>A0A1M5XH53_9FIRM</name>
<evidence type="ECO:0000256" key="4">
    <source>
        <dbReference type="ARBA" id="ARBA00022519"/>
    </source>
</evidence>
<dbReference type="RefSeq" id="WP_073029592.1">
    <property type="nucleotide sequence ID" value="NZ_FQXJ01000006.1"/>
</dbReference>
<accession>A0A1M5XH53</accession>
<evidence type="ECO:0000256" key="1">
    <source>
        <dbReference type="ARBA" id="ARBA00004429"/>
    </source>
</evidence>
<dbReference type="STRING" id="1121420.SAMN02746098_02004"/>
<keyword evidence="2" id="KW-0813">Transport</keyword>
<keyword evidence="11" id="KW-1185">Reference proteome</keyword>
<dbReference type="PANTHER" id="PTHR30574">
    <property type="entry name" value="INNER MEMBRANE PROTEIN YEDE"/>
    <property type="match status" value="1"/>
</dbReference>
<keyword evidence="4" id="KW-0997">Cell inner membrane</keyword>
<evidence type="ECO:0000256" key="8">
    <source>
        <dbReference type="ARBA" id="ARBA00035655"/>
    </source>
</evidence>
<evidence type="ECO:0000313" key="11">
    <source>
        <dbReference type="Proteomes" id="UP000183954"/>
    </source>
</evidence>
<comment type="subcellular location">
    <subcellularLocation>
        <location evidence="1">Cell inner membrane</location>
        <topology evidence="1">Multi-pass membrane protein</topology>
    </subcellularLocation>
</comment>
<keyword evidence="6 9" id="KW-1133">Transmembrane helix</keyword>
<dbReference type="Proteomes" id="UP000183954">
    <property type="component" value="Unassembled WGS sequence"/>
</dbReference>
<dbReference type="PANTHER" id="PTHR30574:SF1">
    <property type="entry name" value="SULPHUR TRANSPORT DOMAIN-CONTAINING PROTEIN"/>
    <property type="match status" value="1"/>
</dbReference>
<feature type="transmembrane region" description="Helical" evidence="9">
    <location>
        <begin position="103"/>
        <end position="122"/>
    </location>
</feature>
<evidence type="ECO:0000313" key="10">
    <source>
        <dbReference type="EMBL" id="SHH98868.1"/>
    </source>
</evidence>
<keyword evidence="5 9" id="KW-0812">Transmembrane</keyword>
<keyword evidence="7 9" id="KW-0472">Membrane</keyword>
<evidence type="ECO:0000256" key="7">
    <source>
        <dbReference type="ARBA" id="ARBA00023136"/>
    </source>
</evidence>
<dbReference type="Pfam" id="PF04143">
    <property type="entry name" value="Sulf_transp"/>
    <property type="match status" value="1"/>
</dbReference>